<sequence>MPLRLSSIRHQCLCSNWTETHHRISRSWRSAASDFGLAEGSFTPPSALEIASREAEELAEAEKAEKHVLAFRREAIPIHGTIAETFLWGRGITCALPDTLRFRPASWHPTARRFPAMVVPITGLPRLALYRTHLRMDGTGKADAEPAEAMLGATAGGGVRLADEKWPLVVSDGIETALGLGQRTYPSPQPGSGPACPPAACRACACPINLIA</sequence>
<dbReference type="EMBL" id="CP070368">
    <property type="protein sequence ID" value="QRZ12817.1"/>
    <property type="molecule type" value="Genomic_DNA"/>
</dbReference>
<evidence type="ECO:0000259" key="1">
    <source>
        <dbReference type="Pfam" id="PF23639"/>
    </source>
</evidence>
<feature type="domain" description="DUF7146" evidence="1">
    <location>
        <begin position="64"/>
        <end position="161"/>
    </location>
</feature>
<dbReference type="RefSeq" id="WP_205293842.1">
    <property type="nucleotide sequence ID" value="NZ_CP070368.1"/>
</dbReference>
<proteinExistence type="predicted"/>
<accession>A0ABX7JF33</accession>
<dbReference type="Proteomes" id="UP000663629">
    <property type="component" value="Chromosome 1"/>
</dbReference>
<protein>
    <recommendedName>
        <fullName evidence="1">DUF7146 domain-containing protein</fullName>
    </recommendedName>
</protein>
<evidence type="ECO:0000313" key="3">
    <source>
        <dbReference type="Proteomes" id="UP000663629"/>
    </source>
</evidence>
<dbReference type="InterPro" id="IPR055570">
    <property type="entry name" value="DUF7146"/>
</dbReference>
<reference evidence="2 3" key="1">
    <citation type="submission" date="2021-02" db="EMBL/GenBank/DDBJ databases">
        <title>Paracoccus methylovroum sp.nov., a new methanol and methylamine utilizing methylotrophic denitrifer.</title>
        <authorList>
            <person name="Timsy T."/>
            <person name="Behrendt U."/>
            <person name="Ulrich A."/>
            <person name="Spanner T."/>
            <person name="Foesel B.U."/>
            <person name="Horn M.A."/>
            <person name="Kolb S."/>
        </authorList>
    </citation>
    <scope>NUCLEOTIDE SEQUENCE [LARGE SCALE GENOMIC DNA]</scope>
    <source>
        <strain evidence="2 3">H4-D09</strain>
    </source>
</reference>
<keyword evidence="3" id="KW-1185">Reference proteome</keyword>
<name>A0ABX7JF33_9RHOB</name>
<gene>
    <name evidence="2" type="ORF">JWJ88_09430</name>
</gene>
<organism evidence="2 3">
    <name type="scientific">Paracoccus methylovorus</name>
    <dbReference type="NCBI Taxonomy" id="2812658"/>
    <lineage>
        <taxon>Bacteria</taxon>
        <taxon>Pseudomonadati</taxon>
        <taxon>Pseudomonadota</taxon>
        <taxon>Alphaproteobacteria</taxon>
        <taxon>Rhodobacterales</taxon>
        <taxon>Paracoccaceae</taxon>
        <taxon>Paracoccus</taxon>
    </lineage>
</organism>
<evidence type="ECO:0000313" key="2">
    <source>
        <dbReference type="EMBL" id="QRZ12817.1"/>
    </source>
</evidence>
<dbReference type="Pfam" id="PF23639">
    <property type="entry name" value="DUF7146"/>
    <property type="match status" value="1"/>
</dbReference>